<dbReference type="STRING" id="1231336.L248_1034"/>
<gene>
    <name evidence="1" type="ORF">L248_1034</name>
</gene>
<keyword evidence="2" id="KW-1185">Reference proteome</keyword>
<name>U4TSB5_9LACO</name>
<dbReference type="HOGENOM" id="CLU_2752841_0_0_9"/>
<proteinExistence type="predicted"/>
<dbReference type="Proteomes" id="UP000030647">
    <property type="component" value="Unassembled WGS sequence"/>
</dbReference>
<evidence type="ECO:0000313" key="1">
    <source>
        <dbReference type="EMBL" id="ERL64372.1"/>
    </source>
</evidence>
<dbReference type="EMBL" id="KI271599">
    <property type="protein sequence ID" value="ERL64372.1"/>
    <property type="molecule type" value="Genomic_DNA"/>
</dbReference>
<accession>U4TSB5</accession>
<dbReference type="AlphaFoldDB" id="U4TSB5"/>
<evidence type="ECO:0000313" key="2">
    <source>
        <dbReference type="Proteomes" id="UP000030647"/>
    </source>
</evidence>
<protein>
    <submittedName>
        <fullName evidence="1">Uncharacterized protein</fullName>
    </submittedName>
</protein>
<organism evidence="1 2">
    <name type="scientific">Schleiferilactobacillus shenzhenensis LY-73</name>
    <dbReference type="NCBI Taxonomy" id="1231336"/>
    <lineage>
        <taxon>Bacteria</taxon>
        <taxon>Bacillati</taxon>
        <taxon>Bacillota</taxon>
        <taxon>Bacilli</taxon>
        <taxon>Lactobacillales</taxon>
        <taxon>Lactobacillaceae</taxon>
        <taxon>Schleiferilactobacillus</taxon>
    </lineage>
</organism>
<sequence length="70" mass="8297">MPTTFQPVLPELWHDVEGEFCPNPLFVHNNGQRPIPLFSAFVKIQYWYGPQSPQIKIFFKNQTQYPPFFP</sequence>
<reference evidence="2" key="1">
    <citation type="journal article" date="2013" name="Genome Announc.">
        <title>Whole-Genome Sequencing of Lactobacillus shenzhenensis Strain LY-73T.</title>
        <authorList>
            <person name="Lin Z."/>
            <person name="Liu Z."/>
            <person name="Yang R."/>
            <person name="Zou Y."/>
            <person name="Wan D."/>
            <person name="Chen J."/>
            <person name="Guo M."/>
            <person name="Zhao J."/>
            <person name="Fang C."/>
            <person name="Yang R."/>
            <person name="Liu F."/>
        </authorList>
    </citation>
    <scope>NUCLEOTIDE SEQUENCE [LARGE SCALE GENOMIC DNA]</scope>
    <source>
        <strain evidence="2">LY-73</strain>
    </source>
</reference>